<dbReference type="Pfam" id="PF12576">
    <property type="entry name" value="DUF3754"/>
    <property type="match status" value="1"/>
</dbReference>
<dbReference type="InterPro" id="IPR002110">
    <property type="entry name" value="Ankyrin_rpt"/>
</dbReference>
<dbReference type="Proteomes" id="UP000479710">
    <property type="component" value="Unassembled WGS sequence"/>
</dbReference>
<reference evidence="3 4" key="1">
    <citation type="submission" date="2019-11" db="EMBL/GenBank/DDBJ databases">
        <title>Whole genome sequence of Oryza granulata.</title>
        <authorList>
            <person name="Li W."/>
        </authorList>
    </citation>
    <scope>NUCLEOTIDE SEQUENCE [LARGE SCALE GENOMIC DNA]</scope>
    <source>
        <strain evidence="4">cv. Menghai</strain>
        <tissue evidence="3">Leaf</tissue>
    </source>
</reference>
<dbReference type="InterPro" id="IPR036770">
    <property type="entry name" value="Ankyrin_rpt-contain_sf"/>
</dbReference>
<feature type="region of interest" description="Disordered" evidence="2">
    <location>
        <begin position="206"/>
        <end position="255"/>
    </location>
</feature>
<dbReference type="PANTHER" id="PTHR31659:SF4">
    <property type="entry name" value="OS11G0707900 PROTEIN"/>
    <property type="match status" value="1"/>
</dbReference>
<dbReference type="SUPFAM" id="SSF48403">
    <property type="entry name" value="Ankyrin repeat"/>
    <property type="match status" value="1"/>
</dbReference>
<gene>
    <name evidence="3" type="ORF">E2562_003861</name>
</gene>
<keyword evidence="4" id="KW-1185">Reference proteome</keyword>
<evidence type="ECO:0000313" key="3">
    <source>
        <dbReference type="EMBL" id="KAF0905260.1"/>
    </source>
</evidence>
<name>A0A6G1CYQ6_9ORYZ</name>
<dbReference type="Pfam" id="PF05340">
    <property type="entry name" value="DUF740"/>
    <property type="match status" value="1"/>
</dbReference>
<organism evidence="3 4">
    <name type="scientific">Oryza meyeriana var. granulata</name>
    <dbReference type="NCBI Taxonomy" id="110450"/>
    <lineage>
        <taxon>Eukaryota</taxon>
        <taxon>Viridiplantae</taxon>
        <taxon>Streptophyta</taxon>
        <taxon>Embryophyta</taxon>
        <taxon>Tracheophyta</taxon>
        <taxon>Spermatophyta</taxon>
        <taxon>Magnoliopsida</taxon>
        <taxon>Liliopsida</taxon>
        <taxon>Poales</taxon>
        <taxon>Poaceae</taxon>
        <taxon>BOP clade</taxon>
        <taxon>Oryzoideae</taxon>
        <taxon>Oryzeae</taxon>
        <taxon>Oryzinae</taxon>
        <taxon>Oryza</taxon>
        <taxon>Oryza meyeriana</taxon>
    </lineage>
</organism>
<evidence type="ECO:0000313" key="4">
    <source>
        <dbReference type="Proteomes" id="UP000479710"/>
    </source>
</evidence>
<dbReference type="EMBL" id="SPHZ02000007">
    <property type="protein sequence ID" value="KAF0905260.1"/>
    <property type="molecule type" value="Genomic_DNA"/>
</dbReference>
<dbReference type="Gene3D" id="1.25.40.20">
    <property type="entry name" value="Ankyrin repeat-containing domain"/>
    <property type="match status" value="1"/>
</dbReference>
<dbReference type="InterPro" id="IPR008004">
    <property type="entry name" value="OCTOPUS-like"/>
</dbReference>
<comment type="caution">
    <text evidence="3">The sequence shown here is derived from an EMBL/GenBank/DDBJ whole genome shotgun (WGS) entry which is preliminary data.</text>
</comment>
<dbReference type="SMART" id="SM00248">
    <property type="entry name" value="ANK"/>
    <property type="match status" value="2"/>
</dbReference>
<feature type="repeat" description="ANK" evidence="1">
    <location>
        <begin position="17"/>
        <end position="49"/>
    </location>
</feature>
<accession>A0A6G1CYQ6</accession>
<dbReference type="InterPro" id="IPR022227">
    <property type="entry name" value="DUF3754"/>
</dbReference>
<dbReference type="AlphaFoldDB" id="A0A6G1CYQ6"/>
<keyword evidence="1" id="KW-0040">ANK repeat</keyword>
<dbReference type="PROSITE" id="PS50088">
    <property type="entry name" value="ANK_REPEAT"/>
    <property type="match status" value="1"/>
</dbReference>
<dbReference type="PANTHER" id="PTHR31659">
    <property type="entry name" value="PROTEIN: UPF0503-LIKE PROTEIN, PUTATIVE (DUF740)-RELATED"/>
    <property type="match status" value="1"/>
</dbReference>
<protein>
    <submittedName>
        <fullName evidence="3">Uncharacterized protein</fullName>
    </submittedName>
</protein>
<evidence type="ECO:0000256" key="1">
    <source>
        <dbReference type="PROSITE-ProRule" id="PRU00023"/>
    </source>
</evidence>
<dbReference type="OrthoDB" id="758624at2759"/>
<evidence type="ECO:0000256" key="2">
    <source>
        <dbReference type="SAM" id="MobiDB-lite"/>
    </source>
</evidence>
<sequence>MPAEAAVKAALPARNRLGATVLNEAVRHARTEVVKLLMKEAAELASVSSDDGVSPLYLTAVAGSGDGRQSPASFCGREGRTALHAAAAESKDLAHYALAHGQSINTYNLYVSPLRCHPAGTESRTPDPSHGYELPIRRWRWLRRRSTRPLPPELSVDALGRCSCDAFSSRSMLLGVDEPRASCDGRLTPMLFIPRSDNQIPVEEEKAYEPEAVPGGSVQTRDYYLDSSSSSRRRRSVDRKSFSSDAGELPTRMPAANARVSPAVVGAELYQQQQSSHYQYQYQCHQANFVEPPFLGREEATKSKPKSKGIKGWSIWGLLHKKSSGSALGGGAGAPGKRVTIQEPTFEEVIVLYRRKSPKGQNDRAIHVKHFKNIPMADMELVLPKKKNPSLTPMDWVQFILSVVIGLVTLISSL</sequence>
<proteinExistence type="predicted"/>